<feature type="domain" description="PPE family C-terminal" evidence="3">
    <location>
        <begin position="324"/>
        <end position="402"/>
    </location>
</feature>
<dbReference type="OrthoDB" id="4761354at2"/>
<dbReference type="InterPro" id="IPR022171">
    <property type="entry name" value="PPE_C"/>
</dbReference>
<name>A0A1X2AS23_9MYCO</name>
<organism evidence="4 5">
    <name type="scientific">Mycobacterium paraense</name>
    <dbReference type="NCBI Taxonomy" id="767916"/>
    <lineage>
        <taxon>Bacteria</taxon>
        <taxon>Bacillati</taxon>
        <taxon>Actinomycetota</taxon>
        <taxon>Actinomycetes</taxon>
        <taxon>Mycobacteriales</taxon>
        <taxon>Mycobacteriaceae</taxon>
        <taxon>Mycobacterium</taxon>
        <taxon>Mycobacterium simiae complex</taxon>
    </lineage>
</organism>
<dbReference type="Pfam" id="PF00823">
    <property type="entry name" value="PPE"/>
    <property type="match status" value="1"/>
</dbReference>
<dbReference type="SUPFAM" id="SSF140459">
    <property type="entry name" value="PE/PPE dimer-like"/>
    <property type="match status" value="1"/>
</dbReference>
<evidence type="ECO:0008006" key="6">
    <source>
        <dbReference type="Google" id="ProtNLM"/>
    </source>
</evidence>
<evidence type="ECO:0000313" key="4">
    <source>
        <dbReference type="EMBL" id="ORW54106.1"/>
    </source>
</evidence>
<comment type="caution">
    <text evidence="4">The sequence shown here is derived from an EMBL/GenBank/DDBJ whole genome shotgun (WGS) entry which is preliminary data.</text>
</comment>
<dbReference type="AlphaFoldDB" id="A0A1X2AS23"/>
<evidence type="ECO:0000313" key="5">
    <source>
        <dbReference type="Proteomes" id="UP000193285"/>
    </source>
</evidence>
<dbReference type="PANTHER" id="PTHR46766:SF1">
    <property type="entry name" value="GLUTAMINE-RICH PROTEIN 2"/>
    <property type="match status" value="1"/>
</dbReference>
<protein>
    <recommendedName>
        <fullName evidence="6">PPE family protein</fullName>
    </recommendedName>
</protein>
<evidence type="ECO:0000256" key="1">
    <source>
        <dbReference type="ARBA" id="ARBA00010652"/>
    </source>
</evidence>
<dbReference type="GO" id="GO:0052572">
    <property type="term" value="P:response to host immune response"/>
    <property type="evidence" value="ECO:0007669"/>
    <property type="project" value="TreeGrafter"/>
</dbReference>
<evidence type="ECO:0000259" key="2">
    <source>
        <dbReference type="Pfam" id="PF00823"/>
    </source>
</evidence>
<feature type="domain" description="PPE" evidence="2">
    <location>
        <begin position="3"/>
        <end position="165"/>
    </location>
</feature>
<dbReference type="FunFam" id="1.20.1260.20:FF:000001">
    <property type="entry name" value="PPE family protein PPE41"/>
    <property type="match status" value="1"/>
</dbReference>
<dbReference type="Gene3D" id="1.20.1260.20">
    <property type="entry name" value="PPE superfamily"/>
    <property type="match status" value="1"/>
</dbReference>
<dbReference type="EMBL" id="LQPN01000004">
    <property type="protein sequence ID" value="ORW54106.1"/>
    <property type="molecule type" value="Genomic_DNA"/>
</dbReference>
<reference evidence="4 5" key="1">
    <citation type="journal article" date="2015" name="Emerg. Microbes Infect.">
        <title>Characterization of 17 strains belonging to the Mycobacterium simiae complex and description of Mycobacterium paraense sp. nov.</title>
        <authorList>
            <person name="Fusco da Costa A.R."/>
            <person name="Fedrizzi T."/>
            <person name="Lopes M.L."/>
            <person name="Pecorari M."/>
            <person name="Oliveira da Costa W.L."/>
            <person name="Giacobazzi E."/>
            <person name="da Costa Bahia J.R."/>
            <person name="De Sanctis V."/>
            <person name="Batista Lima K.V."/>
            <person name="Bertorelli R."/>
            <person name="Grottola A."/>
            <person name="Fabio A."/>
            <person name="Mariottini A."/>
            <person name="Ferretti P."/>
            <person name="Di Leva F."/>
            <person name="Fregni Serpini G."/>
            <person name="Tagliazucchi S."/>
            <person name="Rumpianesi F."/>
            <person name="Jousson O."/>
            <person name="Segata N."/>
            <person name="Tortoli E."/>
        </authorList>
    </citation>
    <scope>NUCLEOTIDE SEQUENCE [LARGE SCALE GENOMIC DNA]</scope>
    <source>
        <strain evidence="4 5">IEC33</strain>
    </source>
</reference>
<dbReference type="Pfam" id="PF12484">
    <property type="entry name" value="PPE-SVP"/>
    <property type="match status" value="1"/>
</dbReference>
<dbReference type="InterPro" id="IPR000030">
    <property type="entry name" value="PPE_dom"/>
</dbReference>
<dbReference type="InterPro" id="IPR038332">
    <property type="entry name" value="PPE_sf"/>
</dbReference>
<proteinExistence type="inferred from homology"/>
<dbReference type="PANTHER" id="PTHR46766">
    <property type="entry name" value="GLUTAMINE-RICH PROTEIN 2"/>
    <property type="match status" value="1"/>
</dbReference>
<gene>
    <name evidence="4" type="ORF">AWB90_00695</name>
</gene>
<evidence type="ECO:0000259" key="3">
    <source>
        <dbReference type="Pfam" id="PF12484"/>
    </source>
</evidence>
<dbReference type="RefSeq" id="WP_085243709.1">
    <property type="nucleotide sequence ID" value="NZ_LQPN01000004.1"/>
</dbReference>
<comment type="similarity">
    <text evidence="1">Belongs to the mycobacterial PPE family.</text>
</comment>
<accession>A0A1X2AS23</accession>
<dbReference type="STRING" id="767916.AWB91_14235"/>
<dbReference type="Proteomes" id="UP000193285">
    <property type="component" value="Unassembled WGS sequence"/>
</dbReference>
<sequence length="406" mass="39309">MLDFAQLPPEINSALMYTGPGSAPMLAAASAWEGLAAELHNTASAYRSLITGLTDGPWQGPAALSMAAAAGSQVGWLGSTAALAEQAATQAGAAASAYEAAFAATVPPPEIAANRALLATLLATNFLGQNTAAIAATEAHYAEMWAQDAAAMYGYAGASAAASMLTPFTPAAPTTDPAGLAGQAAAVAHAAGTAANAQGLYGVPTALLSLAGLTNSPPWLANPAAALGLTGHVWNSNGDGIVVAGVLGDLVEGLTGSATVDASTGFDAFIRLISPTRLFTTAFKDIQGLAQAMVPQAAKAAEGAAKAVEALPHAMSGAVGGAAGAVGKAASVGGLSVPASWTGVPPAAGPAIVTLNGLSAGASVEPATNALGGLPLMGGGGRGVAHFAAPRYGFKPTVVPQPSVGG</sequence>